<dbReference type="Proteomes" id="UP000278440">
    <property type="component" value="Unassembled WGS sequence"/>
</dbReference>
<sequence>MPVRRSLSWGASPRLTSMSVVSRRRTAAAVAVAVCLGLDVLGVAVAVGRDPQNASTPSASSASPVGTAPTPAPVAASFAAATDVAFRTGTTGTVRATGAVDSAESVPTAEPSAGPVSPPKVVQKGDGRFRVLTVPAGSVRQTPSSGRVVRYTVETEGGLGVEPTAYARTVVADLTDPRGWQNRDRVKFVNLSPAQVRGGQRPDLRIMLTSPDTTDRLCAPLQTRGRVSCHNGGRVVLNAKRWLLGADAYGTDVAAYREYLVNHEVGHGIGHGHVQCGGKGRPAPVMMQQTYGLDGCTPWPWPAAKG</sequence>
<evidence type="ECO:0000313" key="4">
    <source>
        <dbReference type="Proteomes" id="UP000278440"/>
    </source>
</evidence>
<dbReference type="SUPFAM" id="SSF55486">
    <property type="entry name" value="Metalloproteases ('zincins'), catalytic domain"/>
    <property type="match status" value="1"/>
</dbReference>
<dbReference type="InterPro" id="IPR022603">
    <property type="entry name" value="DUF3152"/>
</dbReference>
<evidence type="ECO:0000313" key="3">
    <source>
        <dbReference type="EMBL" id="RKT76951.1"/>
    </source>
</evidence>
<organism evidence="3 4">
    <name type="scientific">Terracoccus luteus</name>
    <dbReference type="NCBI Taxonomy" id="53356"/>
    <lineage>
        <taxon>Bacteria</taxon>
        <taxon>Bacillati</taxon>
        <taxon>Actinomycetota</taxon>
        <taxon>Actinomycetes</taxon>
        <taxon>Micrococcales</taxon>
        <taxon>Intrasporangiaceae</taxon>
        <taxon>Terracoccus</taxon>
    </lineage>
</organism>
<dbReference type="AlphaFoldDB" id="A0A495XQV2"/>
<evidence type="ECO:0000256" key="1">
    <source>
        <dbReference type="SAM" id="MobiDB-lite"/>
    </source>
</evidence>
<feature type="region of interest" description="Disordered" evidence="1">
    <location>
        <begin position="97"/>
        <end position="123"/>
    </location>
</feature>
<feature type="domain" description="DUF3152" evidence="2">
    <location>
        <begin position="120"/>
        <end position="294"/>
    </location>
</feature>
<evidence type="ECO:0000259" key="2">
    <source>
        <dbReference type="Pfam" id="PF11350"/>
    </source>
</evidence>
<protein>
    <submittedName>
        <fullName evidence="3">Uncharacterized protein DUF3152</fullName>
    </submittedName>
</protein>
<comment type="caution">
    <text evidence="3">The sequence shown here is derived from an EMBL/GenBank/DDBJ whole genome shotgun (WGS) entry which is preliminary data.</text>
</comment>
<reference evidence="3 4" key="1">
    <citation type="submission" date="2018-10" db="EMBL/GenBank/DDBJ databases">
        <title>Sequencing the genomes of 1000 actinobacteria strains.</title>
        <authorList>
            <person name="Klenk H.-P."/>
        </authorList>
    </citation>
    <scope>NUCLEOTIDE SEQUENCE [LARGE SCALE GENOMIC DNA]</scope>
    <source>
        <strain evidence="3 4">DSM 44267</strain>
    </source>
</reference>
<dbReference type="Pfam" id="PF11350">
    <property type="entry name" value="DUF3152"/>
    <property type="match status" value="1"/>
</dbReference>
<proteinExistence type="predicted"/>
<accession>A0A495XQV2</accession>
<name>A0A495XQV2_9MICO</name>
<dbReference type="EMBL" id="RBXT01000001">
    <property type="protein sequence ID" value="RKT76951.1"/>
    <property type="molecule type" value="Genomic_DNA"/>
</dbReference>
<gene>
    <name evidence="3" type="ORF">DFJ68_0357</name>
</gene>
<keyword evidence="4" id="KW-1185">Reference proteome</keyword>
<feature type="region of interest" description="Disordered" evidence="1">
    <location>
        <begin position="51"/>
        <end position="70"/>
    </location>
</feature>